<dbReference type="InterPro" id="IPR017930">
    <property type="entry name" value="Myb_dom"/>
</dbReference>
<dbReference type="PANTHER" id="PTHR45614">
    <property type="entry name" value="MYB PROTEIN-RELATED"/>
    <property type="match status" value="1"/>
</dbReference>
<feature type="non-terminal residue" evidence="3">
    <location>
        <position position="50"/>
    </location>
</feature>
<evidence type="ECO:0000259" key="2">
    <source>
        <dbReference type="PROSITE" id="PS51294"/>
    </source>
</evidence>
<evidence type="ECO:0000259" key="1">
    <source>
        <dbReference type="PROSITE" id="PS50090"/>
    </source>
</evidence>
<keyword evidence="4" id="KW-1185">Reference proteome</keyword>
<dbReference type="InterPro" id="IPR009057">
    <property type="entry name" value="Homeodomain-like_sf"/>
</dbReference>
<dbReference type="CDD" id="cd00167">
    <property type="entry name" value="SANT"/>
    <property type="match status" value="1"/>
</dbReference>
<accession>C1N2R6</accession>
<dbReference type="STRING" id="564608.C1N2R6"/>
<dbReference type="InterPro" id="IPR001005">
    <property type="entry name" value="SANT/Myb"/>
</dbReference>
<sequence length="50" mass="5732">LRRDTFTPAEERTLLAAYKKLGNRWAAIAKVLPGRTDNAVKNHLNSKLRR</sequence>
<feature type="non-terminal residue" evidence="3">
    <location>
        <position position="1"/>
    </location>
</feature>
<dbReference type="PANTHER" id="PTHR45614:SF25">
    <property type="entry name" value="MYB PROTEIN"/>
    <property type="match status" value="1"/>
</dbReference>
<dbReference type="PROSITE" id="PS50090">
    <property type="entry name" value="MYB_LIKE"/>
    <property type="match status" value="1"/>
</dbReference>
<dbReference type="Proteomes" id="UP000001876">
    <property type="component" value="Unassembled WGS sequence"/>
</dbReference>
<gene>
    <name evidence="3" type="ORF">MICPUCDRAFT_20863</name>
</gene>
<dbReference type="Pfam" id="PF00249">
    <property type="entry name" value="Myb_DNA-binding"/>
    <property type="match status" value="1"/>
</dbReference>
<feature type="domain" description="HTH myb-type" evidence="2">
    <location>
        <begin position="1"/>
        <end position="50"/>
    </location>
</feature>
<dbReference type="eggNOG" id="KOG0048">
    <property type="taxonomic scope" value="Eukaryota"/>
</dbReference>
<dbReference type="SUPFAM" id="SSF46689">
    <property type="entry name" value="Homeodomain-like"/>
    <property type="match status" value="1"/>
</dbReference>
<dbReference type="SMART" id="SM00717">
    <property type="entry name" value="SANT"/>
    <property type="match status" value="1"/>
</dbReference>
<dbReference type="GO" id="GO:0000978">
    <property type="term" value="F:RNA polymerase II cis-regulatory region sequence-specific DNA binding"/>
    <property type="evidence" value="ECO:0007669"/>
    <property type="project" value="TreeGrafter"/>
</dbReference>
<dbReference type="GO" id="GO:0005634">
    <property type="term" value="C:nucleus"/>
    <property type="evidence" value="ECO:0007669"/>
    <property type="project" value="TreeGrafter"/>
</dbReference>
<reference evidence="3 4" key="1">
    <citation type="journal article" date="2009" name="Science">
        <title>Green evolution and dynamic adaptations revealed by genomes of the marine picoeukaryotes Micromonas.</title>
        <authorList>
            <person name="Worden A.Z."/>
            <person name="Lee J.H."/>
            <person name="Mock T."/>
            <person name="Rouze P."/>
            <person name="Simmons M.P."/>
            <person name="Aerts A.L."/>
            <person name="Allen A.E."/>
            <person name="Cuvelier M.L."/>
            <person name="Derelle E."/>
            <person name="Everett M.V."/>
            <person name="Foulon E."/>
            <person name="Grimwood J."/>
            <person name="Gundlach H."/>
            <person name="Henrissat B."/>
            <person name="Napoli C."/>
            <person name="McDonald S.M."/>
            <person name="Parker M.S."/>
            <person name="Rombauts S."/>
            <person name="Salamov A."/>
            <person name="Von Dassow P."/>
            <person name="Badger J.H."/>
            <person name="Coutinho P.M."/>
            <person name="Demir E."/>
            <person name="Dubchak I."/>
            <person name="Gentemann C."/>
            <person name="Eikrem W."/>
            <person name="Gready J.E."/>
            <person name="John U."/>
            <person name="Lanier W."/>
            <person name="Lindquist E.A."/>
            <person name="Lucas S."/>
            <person name="Mayer K.F."/>
            <person name="Moreau H."/>
            <person name="Not F."/>
            <person name="Otillar R."/>
            <person name="Panaud O."/>
            <person name="Pangilinan J."/>
            <person name="Paulsen I."/>
            <person name="Piegu B."/>
            <person name="Poliakov A."/>
            <person name="Robbens S."/>
            <person name="Schmutz J."/>
            <person name="Toulza E."/>
            <person name="Wyss T."/>
            <person name="Zelensky A."/>
            <person name="Zhou K."/>
            <person name="Armbrust E.V."/>
            <person name="Bhattacharya D."/>
            <person name="Goodenough U.W."/>
            <person name="Van de Peer Y."/>
            <person name="Grigoriev I.V."/>
        </authorList>
    </citation>
    <scope>NUCLEOTIDE SEQUENCE [LARGE SCALE GENOMIC DNA]</scope>
    <source>
        <strain evidence="3 4">CCMP1545</strain>
    </source>
</reference>
<dbReference type="InterPro" id="IPR050560">
    <property type="entry name" value="MYB_TF"/>
</dbReference>
<evidence type="ECO:0000313" key="4">
    <source>
        <dbReference type="Proteomes" id="UP000001876"/>
    </source>
</evidence>
<proteinExistence type="predicted"/>
<dbReference type="RefSeq" id="XP_003061922.1">
    <property type="nucleotide sequence ID" value="XM_003061876.1"/>
</dbReference>
<protein>
    <submittedName>
        <fullName evidence="3">Predicted protein</fullName>
    </submittedName>
</protein>
<dbReference type="KEGG" id="mpp:MICPUCDRAFT_20863"/>
<dbReference type="GeneID" id="9687571"/>
<organism evidence="4">
    <name type="scientific">Micromonas pusilla (strain CCMP1545)</name>
    <name type="common">Picoplanktonic green alga</name>
    <dbReference type="NCBI Taxonomy" id="564608"/>
    <lineage>
        <taxon>Eukaryota</taxon>
        <taxon>Viridiplantae</taxon>
        <taxon>Chlorophyta</taxon>
        <taxon>Mamiellophyceae</taxon>
        <taxon>Mamiellales</taxon>
        <taxon>Mamiellaceae</taxon>
        <taxon>Micromonas</taxon>
    </lineage>
</organism>
<evidence type="ECO:0000313" key="3">
    <source>
        <dbReference type="EMBL" id="EEH53634.1"/>
    </source>
</evidence>
<dbReference type="OrthoDB" id="2143914at2759"/>
<dbReference type="EMBL" id="GG663745">
    <property type="protein sequence ID" value="EEH53634.1"/>
    <property type="molecule type" value="Genomic_DNA"/>
</dbReference>
<dbReference type="Gene3D" id="1.10.10.60">
    <property type="entry name" value="Homeodomain-like"/>
    <property type="match status" value="1"/>
</dbReference>
<name>C1N2R6_MICPC</name>
<feature type="domain" description="Myb-like" evidence="1">
    <location>
        <begin position="1"/>
        <end position="48"/>
    </location>
</feature>
<dbReference type="GO" id="GO:0000981">
    <property type="term" value="F:DNA-binding transcription factor activity, RNA polymerase II-specific"/>
    <property type="evidence" value="ECO:0007669"/>
    <property type="project" value="TreeGrafter"/>
</dbReference>
<dbReference type="AlphaFoldDB" id="C1N2R6"/>
<dbReference type="PROSITE" id="PS51294">
    <property type="entry name" value="HTH_MYB"/>
    <property type="match status" value="1"/>
</dbReference>